<proteinExistence type="predicted"/>
<sequence length="188" mass="21965">MEFFYLNILPWRGDQIAASVLHKKQRFFDGDFPRVFKRAPVEFTSIMHHISKLQYSDIPDYAFIFAELDRIRMTKNIDFLLPYDWELLDRSAMQRMTDRTQSPAIQDCGKRESTEGTQGGSSTDVEMANQSINKNFKVEKFKTRKTKGVDDFIDVNLTAKSTVESEERKNLLQRRSENDSSSEDDEKE</sequence>
<dbReference type="Proteomes" id="UP000887576">
    <property type="component" value="Unplaced"/>
</dbReference>
<dbReference type="WBParaSite" id="JU765_v2.g1851.t1">
    <property type="protein sequence ID" value="JU765_v2.g1851.t1"/>
    <property type="gene ID" value="JU765_v2.g1851"/>
</dbReference>
<accession>A0AC34QQU5</accession>
<protein>
    <submittedName>
        <fullName evidence="2">Ycf1</fullName>
    </submittedName>
</protein>
<evidence type="ECO:0000313" key="1">
    <source>
        <dbReference type="Proteomes" id="UP000887576"/>
    </source>
</evidence>
<evidence type="ECO:0000313" key="2">
    <source>
        <dbReference type="WBParaSite" id="JU765_v2.g1851.t1"/>
    </source>
</evidence>
<organism evidence="1 2">
    <name type="scientific">Panagrolaimus sp. JU765</name>
    <dbReference type="NCBI Taxonomy" id="591449"/>
    <lineage>
        <taxon>Eukaryota</taxon>
        <taxon>Metazoa</taxon>
        <taxon>Ecdysozoa</taxon>
        <taxon>Nematoda</taxon>
        <taxon>Chromadorea</taxon>
        <taxon>Rhabditida</taxon>
        <taxon>Tylenchina</taxon>
        <taxon>Panagrolaimomorpha</taxon>
        <taxon>Panagrolaimoidea</taxon>
        <taxon>Panagrolaimidae</taxon>
        <taxon>Panagrolaimus</taxon>
    </lineage>
</organism>
<name>A0AC34QQU5_9BILA</name>
<reference evidence="2" key="1">
    <citation type="submission" date="2022-11" db="UniProtKB">
        <authorList>
            <consortium name="WormBaseParasite"/>
        </authorList>
    </citation>
    <scope>IDENTIFICATION</scope>
</reference>